<evidence type="ECO:0000313" key="1">
    <source>
        <dbReference type="EMBL" id="CCF51712.1"/>
    </source>
</evidence>
<organism evidence="1 2">
    <name type="scientific">Ustilago hordei</name>
    <name type="common">Barley covered smut fungus</name>
    <dbReference type="NCBI Taxonomy" id="120017"/>
    <lineage>
        <taxon>Eukaryota</taxon>
        <taxon>Fungi</taxon>
        <taxon>Dikarya</taxon>
        <taxon>Basidiomycota</taxon>
        <taxon>Ustilaginomycotina</taxon>
        <taxon>Ustilaginomycetes</taxon>
        <taxon>Ustilaginales</taxon>
        <taxon>Ustilaginaceae</taxon>
        <taxon>Ustilago</taxon>
    </lineage>
</organism>
<gene>
    <name evidence="1" type="ORF">UHOR_15081</name>
</gene>
<evidence type="ECO:0000313" key="2">
    <source>
        <dbReference type="Proteomes" id="UP000006174"/>
    </source>
</evidence>
<accession>I2FXR9</accession>
<proteinExistence type="predicted"/>
<sequence>MSKVNYSIYNSFIVTVQNLLPQLPRMVQDHFNQVMEDEVYGMPNAPKDGQLLKYIIDNDEEQMISPLTILVKCISALYKGTHSLGLFANQIELEHGDQLMPITVDLFDWAVDKCKKHLATREYELLSAAYAFRWDQVSSNAYDFLIKWEALVSELHAYLHEPWTPDHRYRMLKRALPSDKNALFNSIFILHEQLHGREETMESVAHVLCQCYELTANSTSVSMHNMTEESELIMLQATTLINCWACSDIRHAANCCLNDTAHAQWKESKIKAVPKGQANTCIVLPLTDMQEE</sequence>
<dbReference type="EMBL" id="CAGI01000167">
    <property type="protein sequence ID" value="CCF51712.1"/>
    <property type="molecule type" value="Genomic_DNA"/>
</dbReference>
<name>I2FXR9_USTHO</name>
<comment type="caution">
    <text evidence="1">The sequence shown here is derived from an EMBL/GenBank/DDBJ whole genome shotgun (WGS) entry which is preliminary data.</text>
</comment>
<dbReference type="Proteomes" id="UP000006174">
    <property type="component" value="Unassembled WGS sequence"/>
</dbReference>
<dbReference type="HOGENOM" id="CLU_037996_0_0_1"/>
<reference evidence="1 2" key="1">
    <citation type="journal article" date="2012" name="Plant Cell">
        <title>Genome comparison of barley and maize smut fungi reveals targeted loss of RNA silencing components and species-specific presence of transposable elements.</title>
        <authorList>
            <person name="Laurie J.D."/>
            <person name="Ali S."/>
            <person name="Linning R."/>
            <person name="Mannhaupt G."/>
            <person name="Wong P."/>
            <person name="Gueldener U."/>
            <person name="Muensterkoetter M."/>
            <person name="Moore R."/>
            <person name="Kahmann R."/>
            <person name="Bakkeren G."/>
            <person name="Schirawski J."/>
        </authorList>
    </citation>
    <scope>NUCLEOTIDE SEQUENCE [LARGE SCALE GENOMIC DNA]</scope>
    <source>
        <strain evidence="2">Uh4875-4</strain>
    </source>
</reference>
<keyword evidence="2" id="KW-1185">Reference proteome</keyword>
<protein>
    <submittedName>
        <fullName evidence="1">Uncharacterized protein</fullName>
    </submittedName>
</protein>
<dbReference type="AlphaFoldDB" id="I2FXR9"/>